<sequence>MQFKRPPRPSTWKTVTQIPHKWNEASFLQQQHNYVLNRVTSIGQKLIFIDESGFNSQTHPSHGYLLIGIGHDLLRATERRWEKNCKQHLQLPPPPLRPLPPWIDHHHGQHTNPCQQKNSKPHSYQSTPFLNPIKLAFNILKTHVKHTKICSQLDLAQAI</sequence>
<dbReference type="VEuPathDB" id="FungiDB:VP01_266g4"/>
<reference evidence="2 3" key="1">
    <citation type="submission" date="2015-08" db="EMBL/GenBank/DDBJ databases">
        <title>Next Generation Sequencing and Analysis of the Genome of Puccinia sorghi L Schw, the Causal Agent of Maize Common Rust.</title>
        <authorList>
            <person name="Rochi L."/>
            <person name="Burguener G."/>
            <person name="Darino M."/>
            <person name="Turjanski A."/>
            <person name="Kreff E."/>
            <person name="Dieguez M.J."/>
            <person name="Sacco F."/>
        </authorList>
    </citation>
    <scope>NUCLEOTIDE SEQUENCE [LARGE SCALE GENOMIC DNA]</scope>
    <source>
        <strain evidence="2 3">RO10H11247</strain>
    </source>
</reference>
<dbReference type="STRING" id="27349.A0A0L6V414"/>
<dbReference type="OrthoDB" id="2280777at2759"/>
<name>A0A0L6V414_9BASI</name>
<feature type="region of interest" description="Disordered" evidence="1">
    <location>
        <begin position="103"/>
        <end position="125"/>
    </location>
</feature>
<keyword evidence="3" id="KW-1185">Reference proteome</keyword>
<evidence type="ECO:0000313" key="2">
    <source>
        <dbReference type="EMBL" id="KNZ55469.1"/>
    </source>
</evidence>
<gene>
    <name evidence="2" type="ORF">VP01_266g4</name>
</gene>
<accession>A0A0L6V414</accession>
<evidence type="ECO:0000256" key="1">
    <source>
        <dbReference type="SAM" id="MobiDB-lite"/>
    </source>
</evidence>
<feature type="compositionally biased region" description="Polar residues" evidence="1">
    <location>
        <begin position="110"/>
        <end position="125"/>
    </location>
</feature>
<dbReference type="EMBL" id="LAVV01007579">
    <property type="protein sequence ID" value="KNZ55469.1"/>
    <property type="molecule type" value="Genomic_DNA"/>
</dbReference>
<organism evidence="2 3">
    <name type="scientific">Puccinia sorghi</name>
    <dbReference type="NCBI Taxonomy" id="27349"/>
    <lineage>
        <taxon>Eukaryota</taxon>
        <taxon>Fungi</taxon>
        <taxon>Dikarya</taxon>
        <taxon>Basidiomycota</taxon>
        <taxon>Pucciniomycotina</taxon>
        <taxon>Pucciniomycetes</taxon>
        <taxon>Pucciniales</taxon>
        <taxon>Pucciniaceae</taxon>
        <taxon>Puccinia</taxon>
    </lineage>
</organism>
<protein>
    <submittedName>
        <fullName evidence="2">Uncharacterized protein</fullName>
    </submittedName>
</protein>
<dbReference type="AlphaFoldDB" id="A0A0L6V414"/>
<proteinExistence type="predicted"/>
<comment type="caution">
    <text evidence="2">The sequence shown here is derived from an EMBL/GenBank/DDBJ whole genome shotgun (WGS) entry which is preliminary data.</text>
</comment>
<evidence type="ECO:0000313" key="3">
    <source>
        <dbReference type="Proteomes" id="UP000037035"/>
    </source>
</evidence>
<dbReference type="Proteomes" id="UP000037035">
    <property type="component" value="Unassembled WGS sequence"/>
</dbReference>